<comment type="function">
    <text evidence="1">Alpha-L-fucosidase is responsible for hydrolyzing the alpha-1,6-linked fucose joined to the reducing-end N-acetylglucosamine of the carbohydrate moieties of glycoproteins.</text>
</comment>
<evidence type="ECO:0000256" key="5">
    <source>
        <dbReference type="ARBA" id="ARBA00022801"/>
    </source>
</evidence>
<dbReference type="InterPro" id="IPR031919">
    <property type="entry name" value="Fucosidase_C"/>
</dbReference>
<keyword evidence="6" id="KW-0326">Glycosidase</keyword>
<feature type="signal peptide" evidence="7">
    <location>
        <begin position="1"/>
        <end position="25"/>
    </location>
</feature>
<proteinExistence type="inferred from homology"/>
<dbReference type="EC" id="3.2.1.51" evidence="3"/>
<dbReference type="Proteomes" id="UP001589774">
    <property type="component" value="Unassembled WGS sequence"/>
</dbReference>
<keyword evidence="5" id="KW-0378">Hydrolase</keyword>
<accession>A0ABV6HNP7</accession>
<protein>
    <recommendedName>
        <fullName evidence="3">alpha-L-fucosidase</fullName>
        <ecNumber evidence="3">3.2.1.51</ecNumber>
    </recommendedName>
</protein>
<dbReference type="PIRSF" id="PIRSF001092">
    <property type="entry name" value="Alpha-L-fucosidase"/>
    <property type="match status" value="1"/>
</dbReference>
<dbReference type="PRINTS" id="PR00741">
    <property type="entry name" value="GLHYDRLASE29"/>
</dbReference>
<dbReference type="InterPro" id="IPR000933">
    <property type="entry name" value="Glyco_hydro_29"/>
</dbReference>
<dbReference type="InterPro" id="IPR017853">
    <property type="entry name" value="GH"/>
</dbReference>
<sequence>MTIRFYLLISLFSVITSVATQTAIAQSEQTMKERWREMNRSKATALEEFQDLKFGLFIHWGLYAIPGGIWEGKKMEEMGSPSVAEWIQLVAKISRKQYAKLADEFNPSTFDANAIAKMAKDAGMKYIVITAKHHDGFALFKSKASPFNVVDASPFNRDIIAEFNQACRKFGLRFGVYYSHNIDWADGADAQYKETKTMNDREGKRTDAFGANLWDPSPNSFQSYLDNKSVPQVKELLYQFKDIRYIWFDMPGLMKPEQSFRFYKTVYDINPKIVISERIGNQMGDYAIPGDNKIPTEKDQYAIPWETVGTFNNSWGYKSYDQDWKSKEELLYWLLEIVSKGGNYMLNIGPRADGSVPEMVINNLQSIGKWLQVNQEAIYGTRPWRINHEGPAEYKITDTEQREKEGFTLQISPTDFWFTQKNGSVYAIALKTSSHSNILIKAFSKEIRTIQKVEILGFGKVAFAQKIDGLEVTLPLSIINLPNGYTLKVSFKREPE</sequence>
<evidence type="ECO:0000256" key="6">
    <source>
        <dbReference type="ARBA" id="ARBA00023295"/>
    </source>
</evidence>
<evidence type="ECO:0000256" key="7">
    <source>
        <dbReference type="SAM" id="SignalP"/>
    </source>
</evidence>
<dbReference type="Gene3D" id="3.20.20.80">
    <property type="entry name" value="Glycosidases"/>
    <property type="match status" value="1"/>
</dbReference>
<dbReference type="Pfam" id="PF16757">
    <property type="entry name" value="Fucosidase_C"/>
    <property type="match status" value="1"/>
</dbReference>
<dbReference type="InterPro" id="IPR016286">
    <property type="entry name" value="FUC_metazoa-typ"/>
</dbReference>
<dbReference type="Gene3D" id="2.60.40.1180">
    <property type="entry name" value="Golgi alpha-mannosidase II"/>
    <property type="match status" value="1"/>
</dbReference>
<keyword evidence="4 7" id="KW-0732">Signal</keyword>
<dbReference type="PANTHER" id="PTHR10030">
    <property type="entry name" value="ALPHA-L-FUCOSIDASE"/>
    <property type="match status" value="1"/>
</dbReference>
<dbReference type="SUPFAM" id="SSF51445">
    <property type="entry name" value="(Trans)glycosidases"/>
    <property type="match status" value="1"/>
</dbReference>
<name>A0ABV6HNP7_9SPHI</name>
<gene>
    <name evidence="10" type="ORF">ACFFI0_19515</name>
</gene>
<evidence type="ECO:0000259" key="9">
    <source>
        <dbReference type="Pfam" id="PF16757"/>
    </source>
</evidence>
<dbReference type="RefSeq" id="WP_130856791.1">
    <property type="nucleotide sequence ID" value="NZ_JBHLWO010000002.1"/>
</dbReference>
<dbReference type="Pfam" id="PF01120">
    <property type="entry name" value="Alpha_L_fucos"/>
    <property type="match status" value="1"/>
</dbReference>
<dbReference type="InterPro" id="IPR057739">
    <property type="entry name" value="Glyco_hydro_29_N"/>
</dbReference>
<comment type="similarity">
    <text evidence="2">Belongs to the glycosyl hydrolase 29 family.</text>
</comment>
<feature type="chain" id="PRO_5047027315" description="alpha-L-fucosidase" evidence="7">
    <location>
        <begin position="26"/>
        <end position="496"/>
    </location>
</feature>
<dbReference type="SMART" id="SM00812">
    <property type="entry name" value="Alpha_L_fucos"/>
    <property type="match status" value="1"/>
</dbReference>
<evidence type="ECO:0000256" key="1">
    <source>
        <dbReference type="ARBA" id="ARBA00004071"/>
    </source>
</evidence>
<dbReference type="EMBL" id="JBHLWO010000002">
    <property type="protein sequence ID" value="MFC0320523.1"/>
    <property type="molecule type" value="Genomic_DNA"/>
</dbReference>
<evidence type="ECO:0000259" key="8">
    <source>
        <dbReference type="Pfam" id="PF01120"/>
    </source>
</evidence>
<evidence type="ECO:0000313" key="10">
    <source>
        <dbReference type="EMBL" id="MFC0320523.1"/>
    </source>
</evidence>
<evidence type="ECO:0000256" key="3">
    <source>
        <dbReference type="ARBA" id="ARBA00012662"/>
    </source>
</evidence>
<keyword evidence="11" id="KW-1185">Reference proteome</keyword>
<organism evidence="10 11">
    <name type="scientific">Olivibacter oleidegradans</name>
    <dbReference type="NCBI Taxonomy" id="760123"/>
    <lineage>
        <taxon>Bacteria</taxon>
        <taxon>Pseudomonadati</taxon>
        <taxon>Bacteroidota</taxon>
        <taxon>Sphingobacteriia</taxon>
        <taxon>Sphingobacteriales</taxon>
        <taxon>Sphingobacteriaceae</taxon>
        <taxon>Olivibacter</taxon>
    </lineage>
</organism>
<evidence type="ECO:0000313" key="11">
    <source>
        <dbReference type="Proteomes" id="UP001589774"/>
    </source>
</evidence>
<feature type="domain" description="Glycoside hydrolase family 29 N-terminal" evidence="8">
    <location>
        <begin position="20"/>
        <end position="376"/>
    </location>
</feature>
<dbReference type="InterPro" id="IPR013780">
    <property type="entry name" value="Glyco_hydro_b"/>
</dbReference>
<reference evidence="10 11" key="1">
    <citation type="submission" date="2024-09" db="EMBL/GenBank/DDBJ databases">
        <authorList>
            <person name="Sun Q."/>
            <person name="Mori K."/>
        </authorList>
    </citation>
    <scope>NUCLEOTIDE SEQUENCE [LARGE SCALE GENOMIC DNA]</scope>
    <source>
        <strain evidence="10 11">CCM 7765</strain>
    </source>
</reference>
<dbReference type="PANTHER" id="PTHR10030:SF37">
    <property type="entry name" value="ALPHA-L-FUCOSIDASE-RELATED"/>
    <property type="match status" value="1"/>
</dbReference>
<feature type="domain" description="Alpha-L-fucosidase C-terminal" evidence="9">
    <location>
        <begin position="415"/>
        <end position="489"/>
    </location>
</feature>
<evidence type="ECO:0000256" key="4">
    <source>
        <dbReference type="ARBA" id="ARBA00022729"/>
    </source>
</evidence>
<evidence type="ECO:0000256" key="2">
    <source>
        <dbReference type="ARBA" id="ARBA00007951"/>
    </source>
</evidence>
<comment type="caution">
    <text evidence="10">The sequence shown here is derived from an EMBL/GenBank/DDBJ whole genome shotgun (WGS) entry which is preliminary data.</text>
</comment>